<dbReference type="Proteomes" id="UP001642540">
    <property type="component" value="Unassembled WGS sequence"/>
</dbReference>
<gene>
    <name evidence="2" type="ORF">ODALV1_LOCUS22800</name>
</gene>
<feature type="transmembrane region" description="Helical" evidence="1">
    <location>
        <begin position="197"/>
        <end position="221"/>
    </location>
</feature>
<keyword evidence="1" id="KW-0472">Membrane</keyword>
<reference evidence="2 3" key="1">
    <citation type="submission" date="2024-08" db="EMBL/GenBank/DDBJ databases">
        <authorList>
            <person name="Cucini C."/>
            <person name="Frati F."/>
        </authorList>
    </citation>
    <scope>NUCLEOTIDE SEQUENCE [LARGE SCALE GENOMIC DNA]</scope>
</reference>
<name>A0ABP1RJ71_9HEXA</name>
<feature type="transmembrane region" description="Helical" evidence="1">
    <location>
        <begin position="281"/>
        <end position="301"/>
    </location>
</feature>
<proteinExistence type="predicted"/>
<feature type="transmembrane region" description="Helical" evidence="1">
    <location>
        <begin position="140"/>
        <end position="160"/>
    </location>
</feature>
<accession>A0ABP1RJ71</accession>
<keyword evidence="3" id="KW-1185">Reference proteome</keyword>
<comment type="caution">
    <text evidence="2">The sequence shown here is derived from an EMBL/GenBank/DDBJ whole genome shotgun (WGS) entry which is preliminary data.</text>
</comment>
<evidence type="ECO:0008006" key="4">
    <source>
        <dbReference type="Google" id="ProtNLM"/>
    </source>
</evidence>
<dbReference type="EMBL" id="CAXLJM020000076">
    <property type="protein sequence ID" value="CAL8129039.1"/>
    <property type="molecule type" value="Genomic_DNA"/>
</dbReference>
<keyword evidence="1" id="KW-0812">Transmembrane</keyword>
<feature type="transmembrane region" description="Helical" evidence="1">
    <location>
        <begin position="48"/>
        <end position="65"/>
    </location>
</feature>
<feature type="transmembrane region" description="Helical" evidence="1">
    <location>
        <begin position="313"/>
        <end position="336"/>
    </location>
</feature>
<protein>
    <recommendedName>
        <fullName evidence="4">Odorant receptor</fullName>
    </recommendedName>
</protein>
<sequence length="400" mass="45027">MLTHDCFLPAFIQLSQPASLWTSIGFYWDSTKNRMVELCPRKMQFHKVTSYIHGISVGSMLLQTLLRREDDRSKVLISSFGLIVLVFTTITVWVYHNNLKKCVTLINDLVKSSKEFQAGADHRDRELDTKEKFFKLMAPLFHWSAMSVPFAFVGGVVWSMPCMNSSFAFFLLEECSVGGDADAAAIEGGNGNPILKIVFIGINLVLWSYSIQCAVFSVIGVEMLGAMTIRSFLKCYEKKMLSVSTSLGQRANSKNLFKTALIYRRLQLLTDSLNEIHSTSILVPLLVTVSSHQVFGLYGLIKFEGQLNFVSYALFTMLASQGVLVIMGMFTALADVHTLSVRIKMNLEKKHRSHKWLRRFHAGCAVIKIRFGKLNYVDSYSPLSFESFAIAQTANMLLVD</sequence>
<evidence type="ECO:0000256" key="1">
    <source>
        <dbReference type="SAM" id="Phobius"/>
    </source>
</evidence>
<keyword evidence="1" id="KW-1133">Transmembrane helix</keyword>
<evidence type="ECO:0000313" key="3">
    <source>
        <dbReference type="Proteomes" id="UP001642540"/>
    </source>
</evidence>
<evidence type="ECO:0000313" key="2">
    <source>
        <dbReference type="EMBL" id="CAL8129039.1"/>
    </source>
</evidence>
<organism evidence="2 3">
    <name type="scientific">Orchesella dallaii</name>
    <dbReference type="NCBI Taxonomy" id="48710"/>
    <lineage>
        <taxon>Eukaryota</taxon>
        <taxon>Metazoa</taxon>
        <taxon>Ecdysozoa</taxon>
        <taxon>Arthropoda</taxon>
        <taxon>Hexapoda</taxon>
        <taxon>Collembola</taxon>
        <taxon>Entomobryomorpha</taxon>
        <taxon>Entomobryoidea</taxon>
        <taxon>Orchesellidae</taxon>
        <taxon>Orchesellinae</taxon>
        <taxon>Orchesella</taxon>
    </lineage>
</organism>
<feature type="transmembrane region" description="Helical" evidence="1">
    <location>
        <begin position="6"/>
        <end position="28"/>
    </location>
</feature>
<feature type="transmembrane region" description="Helical" evidence="1">
    <location>
        <begin position="77"/>
        <end position="95"/>
    </location>
</feature>